<dbReference type="AlphaFoldDB" id="A0A2G5D5A7"/>
<proteinExistence type="predicted"/>
<accession>A0A2G5D5A7</accession>
<gene>
    <name evidence="1" type="ORF">AQUCO_02700130v1</name>
</gene>
<dbReference type="EMBL" id="KZ305044">
    <property type="protein sequence ID" value="PIA38694.1"/>
    <property type="molecule type" value="Genomic_DNA"/>
</dbReference>
<dbReference type="InParanoid" id="A0A2G5D5A7"/>
<sequence>MELIYSAFLMSDFRSTVEFNLQKLMKRGFIIQSRPFDIGPQFVQWKSCKKPFDKFFARGLSFKYDSL</sequence>
<protein>
    <submittedName>
        <fullName evidence="1">Uncharacterized protein</fullName>
    </submittedName>
</protein>
<evidence type="ECO:0000313" key="2">
    <source>
        <dbReference type="Proteomes" id="UP000230069"/>
    </source>
</evidence>
<reference evidence="1 2" key="1">
    <citation type="submission" date="2017-09" db="EMBL/GenBank/DDBJ databases">
        <title>WGS assembly of Aquilegia coerulea Goldsmith.</title>
        <authorList>
            <person name="Hodges S."/>
            <person name="Kramer E."/>
            <person name="Nordborg M."/>
            <person name="Tomkins J."/>
            <person name="Borevitz J."/>
            <person name="Derieg N."/>
            <person name="Yan J."/>
            <person name="Mihaltcheva S."/>
            <person name="Hayes R.D."/>
            <person name="Rokhsar D."/>
        </authorList>
    </citation>
    <scope>NUCLEOTIDE SEQUENCE [LARGE SCALE GENOMIC DNA]</scope>
    <source>
        <strain evidence="2">cv. Goldsmith</strain>
    </source>
</reference>
<evidence type="ECO:0000313" key="1">
    <source>
        <dbReference type="EMBL" id="PIA38694.1"/>
    </source>
</evidence>
<organism evidence="1 2">
    <name type="scientific">Aquilegia coerulea</name>
    <name type="common">Rocky mountain columbine</name>
    <dbReference type="NCBI Taxonomy" id="218851"/>
    <lineage>
        <taxon>Eukaryota</taxon>
        <taxon>Viridiplantae</taxon>
        <taxon>Streptophyta</taxon>
        <taxon>Embryophyta</taxon>
        <taxon>Tracheophyta</taxon>
        <taxon>Spermatophyta</taxon>
        <taxon>Magnoliopsida</taxon>
        <taxon>Ranunculales</taxon>
        <taxon>Ranunculaceae</taxon>
        <taxon>Thalictroideae</taxon>
        <taxon>Aquilegia</taxon>
    </lineage>
</organism>
<name>A0A2G5D5A7_AQUCA</name>
<dbReference type="Proteomes" id="UP000230069">
    <property type="component" value="Unassembled WGS sequence"/>
</dbReference>
<keyword evidence="2" id="KW-1185">Reference proteome</keyword>